<dbReference type="STRING" id="693986.MOC_4156"/>
<gene>
    <name evidence="3" type="ORF">MOC_4156</name>
</gene>
<dbReference type="RefSeq" id="WP_043758943.1">
    <property type="nucleotide sequence ID" value="NZ_CP003811.1"/>
</dbReference>
<sequence>MKKFLAAAAILPVLVGAGAFAEIQLHEQGRPVASTAIRPGGAAFAPAPIPAHWVVAGDPVTEVAEVAQTHDGSAQVYLWRTTASTFRWTHHADEIVTILDGEVFITDADGRRHHLTPGDVAHFPVGSVQLWEVPRTLLKSAILKHRSPTLIEASLRWLRRARALVTG</sequence>
<dbReference type="PANTHER" id="PTHR40943">
    <property type="entry name" value="CYTOPLASMIC PROTEIN-RELATED"/>
    <property type="match status" value="1"/>
</dbReference>
<dbReference type="InterPro" id="IPR014710">
    <property type="entry name" value="RmlC-like_jellyroll"/>
</dbReference>
<protein>
    <recommendedName>
        <fullName evidence="2">(S)-ureidoglycine aminohydrolase cupin domain-containing protein</fullName>
    </recommendedName>
</protein>
<name>A0A089NVH5_9HYPH</name>
<dbReference type="KEGG" id="mor:MOC_4156"/>
<organism evidence="3 4">
    <name type="scientific">Methylobacterium oryzae CBMB20</name>
    <dbReference type="NCBI Taxonomy" id="693986"/>
    <lineage>
        <taxon>Bacteria</taxon>
        <taxon>Pseudomonadati</taxon>
        <taxon>Pseudomonadota</taxon>
        <taxon>Alphaproteobacteria</taxon>
        <taxon>Hyphomicrobiales</taxon>
        <taxon>Methylobacteriaceae</taxon>
        <taxon>Methylobacterium</taxon>
    </lineage>
</organism>
<evidence type="ECO:0000313" key="3">
    <source>
        <dbReference type="EMBL" id="AIQ91911.1"/>
    </source>
</evidence>
<dbReference type="eggNOG" id="COG3450">
    <property type="taxonomic scope" value="Bacteria"/>
</dbReference>
<feature type="signal peptide" evidence="1">
    <location>
        <begin position="1"/>
        <end position="21"/>
    </location>
</feature>
<dbReference type="InterPro" id="IPR011051">
    <property type="entry name" value="RmlC_Cupin_sf"/>
</dbReference>
<evidence type="ECO:0000259" key="2">
    <source>
        <dbReference type="Pfam" id="PF05899"/>
    </source>
</evidence>
<keyword evidence="1" id="KW-0732">Signal</keyword>
<keyword evidence="4" id="KW-1185">Reference proteome</keyword>
<evidence type="ECO:0000313" key="4">
    <source>
        <dbReference type="Proteomes" id="UP000029492"/>
    </source>
</evidence>
<proteinExistence type="predicted"/>
<accession>A0A089NVH5</accession>
<reference evidence="3 4" key="1">
    <citation type="journal article" date="2014" name="PLoS ONE">
        <title>Genome Information of Methylobacterium oryzae, a Plant-Probiotic Methylotroph in the Phyllosphere.</title>
        <authorList>
            <person name="Kwak M.J."/>
            <person name="Jeong H."/>
            <person name="Madhaiyan M."/>
            <person name="Lee Y."/>
            <person name="Sa T.M."/>
            <person name="Oh T.K."/>
            <person name="Kim J.F."/>
        </authorList>
    </citation>
    <scope>NUCLEOTIDE SEQUENCE [LARGE SCALE GENOMIC DNA]</scope>
    <source>
        <strain evidence="3 4">CBMB20</strain>
    </source>
</reference>
<dbReference type="InterPro" id="IPR008579">
    <property type="entry name" value="UGlyAH_Cupin_dom"/>
</dbReference>
<dbReference type="Proteomes" id="UP000029492">
    <property type="component" value="Chromosome"/>
</dbReference>
<dbReference type="AlphaFoldDB" id="A0A089NVH5"/>
<dbReference type="PANTHER" id="PTHR40943:SF1">
    <property type="entry name" value="CYTOPLASMIC PROTEIN"/>
    <property type="match status" value="1"/>
</dbReference>
<dbReference type="HOGENOM" id="CLU_1592655_0_0_5"/>
<evidence type="ECO:0000256" key="1">
    <source>
        <dbReference type="SAM" id="SignalP"/>
    </source>
</evidence>
<feature type="chain" id="PRO_5001848183" description="(S)-ureidoglycine aminohydrolase cupin domain-containing protein" evidence="1">
    <location>
        <begin position="22"/>
        <end position="167"/>
    </location>
</feature>
<dbReference type="Gene3D" id="2.60.120.10">
    <property type="entry name" value="Jelly Rolls"/>
    <property type="match status" value="1"/>
</dbReference>
<dbReference type="EMBL" id="CP003811">
    <property type="protein sequence ID" value="AIQ91911.1"/>
    <property type="molecule type" value="Genomic_DNA"/>
</dbReference>
<dbReference type="Pfam" id="PF05899">
    <property type="entry name" value="Cupin_3"/>
    <property type="match status" value="1"/>
</dbReference>
<feature type="domain" description="(S)-ureidoglycine aminohydrolase cupin" evidence="2">
    <location>
        <begin position="71"/>
        <end position="137"/>
    </location>
</feature>
<dbReference type="SUPFAM" id="SSF51182">
    <property type="entry name" value="RmlC-like cupins"/>
    <property type="match status" value="1"/>
</dbReference>